<evidence type="ECO:0000313" key="2">
    <source>
        <dbReference type="Proteomes" id="UP000004994"/>
    </source>
</evidence>
<dbReference type="Gramene" id="Solyc02g077200.3.1">
    <property type="protein sequence ID" value="Solyc02g077200.3.1"/>
    <property type="gene ID" value="Solyc02g077200.3"/>
</dbReference>
<sequence length="91" mass="10233">KNLKVRTLLLALLFWGADLAVDVFMFFAASAWEPLLKYYYYDDVGLSTTEVSIFAVTMKLRPGLIDGIKNFDLMTPVSLLFSTVNFSATIL</sequence>
<keyword evidence="2" id="KW-1185">Reference proteome</keyword>
<reference evidence="1" key="1">
    <citation type="journal article" date="2012" name="Nature">
        <title>The tomato genome sequence provides insights into fleshy fruit evolution.</title>
        <authorList>
            <consortium name="Tomato Genome Consortium"/>
        </authorList>
    </citation>
    <scope>NUCLEOTIDE SEQUENCE [LARGE SCALE GENOMIC DNA]</scope>
    <source>
        <strain evidence="1">cv. Heinz 1706</strain>
    </source>
</reference>
<evidence type="ECO:0000313" key="1">
    <source>
        <dbReference type="EnsemblPlants" id="Solyc02g077200.3.1"/>
    </source>
</evidence>
<reference evidence="1" key="2">
    <citation type="submission" date="2019-01" db="UniProtKB">
        <authorList>
            <consortium name="EnsemblPlants"/>
        </authorList>
    </citation>
    <scope>IDENTIFICATION</scope>
    <source>
        <strain evidence="1">cv. Heinz 1706</strain>
    </source>
</reference>
<accession>A0A3Q7F592</accession>
<dbReference type="InParanoid" id="A0A3Q7F592"/>
<dbReference type="PaxDb" id="4081-Solyc02g077200.2.1"/>
<dbReference type="AlphaFoldDB" id="A0A3Q7F592"/>
<organism evidence="1">
    <name type="scientific">Solanum lycopersicum</name>
    <name type="common">Tomato</name>
    <name type="synonym">Lycopersicon esculentum</name>
    <dbReference type="NCBI Taxonomy" id="4081"/>
    <lineage>
        <taxon>Eukaryota</taxon>
        <taxon>Viridiplantae</taxon>
        <taxon>Streptophyta</taxon>
        <taxon>Embryophyta</taxon>
        <taxon>Tracheophyta</taxon>
        <taxon>Spermatophyta</taxon>
        <taxon>Magnoliopsida</taxon>
        <taxon>eudicotyledons</taxon>
        <taxon>Gunneridae</taxon>
        <taxon>Pentapetalae</taxon>
        <taxon>asterids</taxon>
        <taxon>lamiids</taxon>
        <taxon>Solanales</taxon>
        <taxon>Solanaceae</taxon>
        <taxon>Solanoideae</taxon>
        <taxon>Solaneae</taxon>
        <taxon>Solanum</taxon>
        <taxon>Solanum subgen. Lycopersicon</taxon>
    </lineage>
</organism>
<proteinExistence type="predicted"/>
<protein>
    <submittedName>
        <fullName evidence="1">Uncharacterized protein</fullName>
    </submittedName>
</protein>
<name>A0A3Q7F592_SOLLC</name>
<dbReference type="EnsemblPlants" id="Solyc02g077200.3.1">
    <property type="protein sequence ID" value="Solyc02g077200.3.1"/>
    <property type="gene ID" value="Solyc02g077200.3"/>
</dbReference>
<dbReference type="Proteomes" id="UP000004994">
    <property type="component" value="Chromosome 2"/>
</dbReference>